<gene>
    <name evidence="1" type="ORF">BFS30_10265</name>
</gene>
<organism evidence="1 2">
    <name type="scientific">Pedobacter steynii</name>
    <dbReference type="NCBI Taxonomy" id="430522"/>
    <lineage>
        <taxon>Bacteria</taxon>
        <taxon>Pseudomonadati</taxon>
        <taxon>Bacteroidota</taxon>
        <taxon>Sphingobacteriia</taxon>
        <taxon>Sphingobacteriales</taxon>
        <taxon>Sphingobacteriaceae</taxon>
        <taxon>Pedobacter</taxon>
    </lineage>
</organism>
<accession>A0A1D7QFP2</accession>
<sequence>MNLLRIWKKNDRFAALQSYSLRRFVCILLLLIIALQSFNKVGIMLAFKVNQDYIAKALCENKDKPQMHCNGRCVLAKKLKQAEQNEEKQRAQSQEKANVLFFCKMNRLKVEECLLSLQRRDFNSFYLRFKPSSFSNDIFKPPQRLRV</sequence>
<reference evidence="1 2" key="1">
    <citation type="submission" date="2016-08" db="EMBL/GenBank/DDBJ databases">
        <authorList>
            <person name="Seilhamer J.J."/>
        </authorList>
    </citation>
    <scope>NUCLEOTIDE SEQUENCE [LARGE SCALE GENOMIC DNA]</scope>
    <source>
        <strain evidence="1 2">DX4</strain>
    </source>
</reference>
<name>A0A1D7QFP2_9SPHI</name>
<dbReference type="AlphaFoldDB" id="A0A1D7QFP2"/>
<evidence type="ECO:0000313" key="1">
    <source>
        <dbReference type="EMBL" id="AOM77518.1"/>
    </source>
</evidence>
<dbReference type="RefSeq" id="WP_069379208.1">
    <property type="nucleotide sequence ID" value="NZ_CP017141.1"/>
</dbReference>
<evidence type="ECO:0000313" key="2">
    <source>
        <dbReference type="Proteomes" id="UP000094313"/>
    </source>
</evidence>
<keyword evidence="2" id="KW-1185">Reference proteome</keyword>
<proteinExistence type="predicted"/>
<dbReference type="Proteomes" id="UP000094313">
    <property type="component" value="Chromosome"/>
</dbReference>
<dbReference type="KEGG" id="psty:BFS30_10265"/>
<protein>
    <submittedName>
        <fullName evidence="1">Uncharacterized protein</fullName>
    </submittedName>
</protein>
<dbReference type="EMBL" id="CP017141">
    <property type="protein sequence ID" value="AOM77518.1"/>
    <property type="molecule type" value="Genomic_DNA"/>
</dbReference>
<dbReference type="OrthoDB" id="980645at2"/>